<feature type="domain" description="Polymerase nucleotidyl transferase" evidence="1">
    <location>
        <begin position="162"/>
        <end position="191"/>
    </location>
</feature>
<organism evidence="3 4">
    <name type="scientific">Sporofaciens musculi</name>
    <dbReference type="NCBI Taxonomy" id="2681861"/>
    <lineage>
        <taxon>Bacteria</taxon>
        <taxon>Bacillati</taxon>
        <taxon>Bacillota</taxon>
        <taxon>Clostridia</taxon>
        <taxon>Lachnospirales</taxon>
        <taxon>Lachnospiraceae</taxon>
        <taxon>Sporofaciens</taxon>
    </lineage>
</organism>
<dbReference type="CDD" id="cd05403">
    <property type="entry name" value="NT_KNTase_like"/>
    <property type="match status" value="1"/>
</dbReference>
<dbReference type="Pfam" id="PF01909">
    <property type="entry name" value="NTP_transf_2"/>
    <property type="match status" value="1"/>
</dbReference>
<dbReference type="EMBL" id="WUQX01000003">
    <property type="protein sequence ID" value="MXP79075.1"/>
    <property type="molecule type" value="Genomic_DNA"/>
</dbReference>
<keyword evidence="4" id="KW-1185">Reference proteome</keyword>
<dbReference type="InterPro" id="IPR040568">
    <property type="entry name" value="LPD16"/>
</dbReference>
<dbReference type="AlphaFoldDB" id="A0A7X3SM30"/>
<dbReference type="SUPFAM" id="SSF81301">
    <property type="entry name" value="Nucleotidyltransferase"/>
    <property type="match status" value="1"/>
</dbReference>
<gene>
    <name evidence="3" type="ORF">GN277_28350</name>
</gene>
<dbReference type="InterPro" id="IPR043519">
    <property type="entry name" value="NT_sf"/>
</dbReference>
<evidence type="ECO:0008006" key="5">
    <source>
        <dbReference type="Google" id="ProtNLM"/>
    </source>
</evidence>
<geneLocation type="plasmid" evidence="3">
    <name>unnamed</name>
</geneLocation>
<feature type="domain" description="Large polyvalent protein-associated" evidence="2">
    <location>
        <begin position="11"/>
        <end position="98"/>
    </location>
</feature>
<dbReference type="RefSeq" id="WP_159757664.1">
    <property type="nucleotide sequence ID" value="NZ_WUQX01000003.1"/>
</dbReference>
<sequence length="355" mass="40826">MTNEQENQDVQELAFQLADRYIRIQETGEGYDYTIYDMNYRELDGGVYDNPDITITEVLYEIELGLKEPMHRSELEGNIHSYDKLIPIDFEELTEKVEYTEMHWFEDRAKKAANERRIIEKFKAKTSDMFHKINGLTQKEIELNVYAYLQSKIDEYQISINIVGIAIYGSRCRGLEKEGSDLDIVVEYTGCETEDDLFNVFNEDGFMLGGIKVDINPITEGKTGTLGSYLQRAESLLMERQIIITYTVAECSEFHSLGKYYENIHSVDKAIAIFNKIPPEQMNGIPSIGINIHKDGTESYADTSMDILYGETIDLEVLEYMSDITDNPKAIRAIENLIARLPCMKVIGSLDKWKR</sequence>
<dbReference type="Pfam" id="PF18830">
    <property type="entry name" value="LPD16"/>
    <property type="match status" value="1"/>
</dbReference>
<proteinExistence type="predicted"/>
<dbReference type="Proteomes" id="UP000460412">
    <property type="component" value="Unassembled WGS sequence"/>
</dbReference>
<comment type="caution">
    <text evidence="3">The sequence shown here is derived from an EMBL/GenBank/DDBJ whole genome shotgun (WGS) entry which is preliminary data.</text>
</comment>
<dbReference type="Gene3D" id="3.30.460.10">
    <property type="entry name" value="Beta Polymerase, domain 2"/>
    <property type="match status" value="1"/>
</dbReference>
<dbReference type="GO" id="GO:0016779">
    <property type="term" value="F:nucleotidyltransferase activity"/>
    <property type="evidence" value="ECO:0007669"/>
    <property type="project" value="InterPro"/>
</dbReference>
<accession>A0A7X3SM30</accession>
<dbReference type="InterPro" id="IPR002934">
    <property type="entry name" value="Polymerase_NTP_transf_dom"/>
</dbReference>
<keyword evidence="3" id="KW-0614">Plasmid</keyword>
<protein>
    <recommendedName>
        <fullName evidence="5">Polymerase nucleotidyl transferase domain-containing protein</fullName>
    </recommendedName>
</protein>
<evidence type="ECO:0000313" key="3">
    <source>
        <dbReference type="EMBL" id="MXP79075.1"/>
    </source>
</evidence>
<reference evidence="3 4" key="1">
    <citation type="submission" date="2019-12" db="EMBL/GenBank/DDBJ databases">
        <title>Sporaefaciens musculi gen. nov., sp. nov., a novel bacterium isolated from the caecum of an obese mouse.</title>
        <authorList>
            <person name="Rasmussen T.S."/>
            <person name="Streidl T."/>
            <person name="Hitch T.C.A."/>
            <person name="Wortmann E."/>
            <person name="Deptula P."/>
            <person name="Hansen M."/>
            <person name="Nielsen D.S."/>
            <person name="Clavel T."/>
            <person name="Vogensen F.K."/>
        </authorList>
    </citation>
    <scope>NUCLEOTIDE SEQUENCE [LARGE SCALE GENOMIC DNA]</scope>
    <source>
        <strain evidence="3 4">WCA-9-b2</strain>
        <plasmid evidence="3">unnamed</plasmid>
    </source>
</reference>
<evidence type="ECO:0000259" key="2">
    <source>
        <dbReference type="Pfam" id="PF18830"/>
    </source>
</evidence>
<evidence type="ECO:0000313" key="4">
    <source>
        <dbReference type="Proteomes" id="UP000460412"/>
    </source>
</evidence>
<evidence type="ECO:0000259" key="1">
    <source>
        <dbReference type="Pfam" id="PF01909"/>
    </source>
</evidence>
<name>A0A7X3SM30_9FIRM</name>